<comment type="caution">
    <text evidence="5">The sequence shown here is derived from an EMBL/GenBank/DDBJ whole genome shotgun (WGS) entry which is preliminary data.</text>
</comment>
<dbReference type="InterPro" id="IPR007348">
    <property type="entry name" value="CopC_dom"/>
</dbReference>
<proteinExistence type="predicted"/>
<evidence type="ECO:0000313" key="6">
    <source>
        <dbReference type="Proteomes" id="UP000326912"/>
    </source>
</evidence>
<dbReference type="EMBL" id="BKZW01000003">
    <property type="protein sequence ID" value="GER90863.1"/>
    <property type="molecule type" value="Genomic_DNA"/>
</dbReference>
<evidence type="ECO:0000313" key="5">
    <source>
        <dbReference type="EMBL" id="GER90863.1"/>
    </source>
</evidence>
<dbReference type="InterPro" id="IPR014756">
    <property type="entry name" value="Ig_E-set"/>
</dbReference>
<dbReference type="GO" id="GO:0005507">
    <property type="term" value="F:copper ion binding"/>
    <property type="evidence" value="ECO:0007669"/>
    <property type="project" value="InterPro"/>
</dbReference>
<evidence type="ECO:0000256" key="1">
    <source>
        <dbReference type="ARBA" id="ARBA00022729"/>
    </source>
</evidence>
<dbReference type="GO" id="GO:0046688">
    <property type="term" value="P:response to copper ion"/>
    <property type="evidence" value="ECO:0007669"/>
    <property type="project" value="InterPro"/>
</dbReference>
<sequence>MDRVECNRMHKEMAGPLLRWKEYTWRGFRLCLLAGVASCLCFWCWPLGALASPASVQYAEYMSSTPLANALLKLAPATVLVRFSAPLDVQNSKLIVVDVDGKQVNVGRVTQYHHQLDTLMINMQADQSEIYVVNWHTTSMQGHYRDSGSFRFFVHISSLLQSTLSKTIGNPSSFTPPGISPPASIHARKPDTITVPPAKARFVEIPLWIAGVVGLISLLSGIGLTWIFSKQAEERRAIELISVIEDE</sequence>
<dbReference type="Proteomes" id="UP000326912">
    <property type="component" value="Unassembled WGS sequence"/>
</dbReference>
<protein>
    <recommendedName>
        <fullName evidence="4">CopC domain-containing protein</fullName>
    </recommendedName>
</protein>
<evidence type="ECO:0000259" key="4">
    <source>
        <dbReference type="Pfam" id="PF04234"/>
    </source>
</evidence>
<keyword evidence="3" id="KW-1133">Transmembrane helix</keyword>
<dbReference type="InterPro" id="IPR014755">
    <property type="entry name" value="Cu-Rt/internalin_Ig-like"/>
</dbReference>
<keyword evidence="3" id="KW-0812">Transmembrane</keyword>
<feature type="transmembrane region" description="Helical" evidence="3">
    <location>
        <begin position="205"/>
        <end position="228"/>
    </location>
</feature>
<name>A0A5J4KT63_9CHLR</name>
<dbReference type="Gene3D" id="2.60.40.1220">
    <property type="match status" value="1"/>
</dbReference>
<keyword evidence="2" id="KW-0186">Copper</keyword>
<dbReference type="GO" id="GO:0042597">
    <property type="term" value="C:periplasmic space"/>
    <property type="evidence" value="ECO:0007669"/>
    <property type="project" value="InterPro"/>
</dbReference>
<dbReference type="AlphaFoldDB" id="A0A5J4KT63"/>
<evidence type="ECO:0000256" key="3">
    <source>
        <dbReference type="SAM" id="Phobius"/>
    </source>
</evidence>
<gene>
    <name evidence="5" type="ORF">KDW_50250</name>
</gene>
<evidence type="ECO:0000256" key="2">
    <source>
        <dbReference type="ARBA" id="ARBA00023008"/>
    </source>
</evidence>
<keyword evidence="6" id="KW-1185">Reference proteome</keyword>
<dbReference type="SUPFAM" id="SSF81296">
    <property type="entry name" value="E set domains"/>
    <property type="match status" value="1"/>
</dbReference>
<accession>A0A5J4KT63</accession>
<dbReference type="Pfam" id="PF04234">
    <property type="entry name" value="CopC"/>
    <property type="match status" value="1"/>
</dbReference>
<organism evidence="5 6">
    <name type="scientific">Dictyobacter vulcani</name>
    <dbReference type="NCBI Taxonomy" id="2607529"/>
    <lineage>
        <taxon>Bacteria</taxon>
        <taxon>Bacillati</taxon>
        <taxon>Chloroflexota</taxon>
        <taxon>Ktedonobacteria</taxon>
        <taxon>Ktedonobacterales</taxon>
        <taxon>Dictyobacteraceae</taxon>
        <taxon>Dictyobacter</taxon>
    </lineage>
</organism>
<reference evidence="5 6" key="1">
    <citation type="submission" date="2019-10" db="EMBL/GenBank/DDBJ databases">
        <title>Dictyobacter vulcani sp. nov., within the class Ktedonobacteria, isolated from soil of volcanic Mt. Zao.</title>
        <authorList>
            <person name="Zheng Y."/>
            <person name="Wang C.M."/>
            <person name="Sakai Y."/>
            <person name="Abe K."/>
            <person name="Yokota A."/>
            <person name="Yabe S."/>
        </authorList>
    </citation>
    <scope>NUCLEOTIDE SEQUENCE [LARGE SCALE GENOMIC DNA]</scope>
    <source>
        <strain evidence="5 6">W12</strain>
    </source>
</reference>
<keyword evidence="1" id="KW-0732">Signal</keyword>
<keyword evidence="3" id="KW-0472">Membrane</keyword>
<feature type="domain" description="CopC" evidence="4">
    <location>
        <begin position="60"/>
        <end position="154"/>
    </location>
</feature>
<dbReference type="RefSeq" id="WP_162005583.1">
    <property type="nucleotide sequence ID" value="NZ_BKZW01000003.1"/>
</dbReference>